<dbReference type="RefSeq" id="WP_196990833.1">
    <property type="nucleotide sequence ID" value="NZ_JADWYR010000001.1"/>
</dbReference>
<evidence type="ECO:0000313" key="3">
    <source>
        <dbReference type="Proteomes" id="UP000628448"/>
    </source>
</evidence>
<dbReference type="Proteomes" id="UP000628448">
    <property type="component" value="Unassembled WGS sequence"/>
</dbReference>
<organism evidence="2 3">
    <name type="scientific">Panacibacter microcysteis</name>
    <dbReference type="NCBI Taxonomy" id="2793269"/>
    <lineage>
        <taxon>Bacteria</taxon>
        <taxon>Pseudomonadati</taxon>
        <taxon>Bacteroidota</taxon>
        <taxon>Chitinophagia</taxon>
        <taxon>Chitinophagales</taxon>
        <taxon>Chitinophagaceae</taxon>
        <taxon>Panacibacter</taxon>
    </lineage>
</organism>
<dbReference type="EMBL" id="JADWYR010000001">
    <property type="protein sequence ID" value="MBG9376839.1"/>
    <property type="molecule type" value="Genomic_DNA"/>
</dbReference>
<feature type="transmembrane region" description="Helical" evidence="1">
    <location>
        <begin position="84"/>
        <end position="108"/>
    </location>
</feature>
<comment type="caution">
    <text evidence="2">The sequence shown here is derived from an EMBL/GenBank/DDBJ whole genome shotgun (WGS) entry which is preliminary data.</text>
</comment>
<keyword evidence="1" id="KW-1133">Transmembrane helix</keyword>
<keyword evidence="1" id="KW-0812">Transmembrane</keyword>
<dbReference type="AlphaFoldDB" id="A0A931E9W3"/>
<keyword evidence="3" id="KW-1185">Reference proteome</keyword>
<keyword evidence="1" id="KW-0472">Membrane</keyword>
<feature type="transmembrane region" description="Helical" evidence="1">
    <location>
        <begin position="12"/>
        <end position="37"/>
    </location>
</feature>
<gene>
    <name evidence="2" type="ORF">I5907_11370</name>
</gene>
<evidence type="ECO:0000313" key="2">
    <source>
        <dbReference type="EMBL" id="MBG9376839.1"/>
    </source>
</evidence>
<reference evidence="2" key="1">
    <citation type="submission" date="2020-11" db="EMBL/GenBank/DDBJ databases">
        <title>Bacterial whole genome sequence for Panacibacter sp. DH6.</title>
        <authorList>
            <person name="Le V."/>
            <person name="Ko S."/>
            <person name="Ahn C.-Y."/>
            <person name="Oh H.-M."/>
        </authorList>
    </citation>
    <scope>NUCLEOTIDE SEQUENCE</scope>
    <source>
        <strain evidence="2">DH6</strain>
    </source>
</reference>
<feature type="transmembrane region" description="Helical" evidence="1">
    <location>
        <begin position="114"/>
        <end position="131"/>
    </location>
</feature>
<feature type="transmembrane region" description="Helical" evidence="1">
    <location>
        <begin position="43"/>
        <end position="63"/>
    </location>
</feature>
<evidence type="ECO:0000256" key="1">
    <source>
        <dbReference type="SAM" id="Phobius"/>
    </source>
</evidence>
<name>A0A931E9W3_9BACT</name>
<proteinExistence type="predicted"/>
<accession>A0A931E9W3</accession>
<sequence length="150" mass="16274">MQPTNYFKTLNTLFTAFLAGQVIFAAMAGFLVLSGYGAGNFTAFGNIFFIAVPALIIAGRLGGNMLFNSKTRNAQSVPDVQTRLTVYRTAFIIRCALLEGPVLFAIIAFMLTQVIEMMAFVAGGIFLFFLLKPSKEKIAATLNISPEDIS</sequence>
<protein>
    <submittedName>
        <fullName evidence="2">Uncharacterized protein</fullName>
    </submittedName>
</protein>